<name>A0ABY0FJL9_9BACT</name>
<protein>
    <submittedName>
        <fullName evidence="3">Uncharacterized protein</fullName>
    </submittedName>
</protein>
<sequence>MKKKNIIIVLTLLVSSLLSPLILSSNTFAEDKPKASASDSFYGLPTWHRGLNLDGEGIKSKEDIPKFIWTIVANIIDAISRIAGIVAIGFIIWAGFQYMLAAGNSGQLAAAKNTLKNAIIGLCIAVLASTIISLVITSVGGN</sequence>
<proteinExistence type="predicted"/>
<keyword evidence="1" id="KW-1133">Transmembrane helix</keyword>
<dbReference type="Pfam" id="PF18895">
    <property type="entry name" value="T4SS_pilin"/>
    <property type="match status" value="1"/>
</dbReference>
<feature type="transmembrane region" description="Helical" evidence="1">
    <location>
        <begin position="67"/>
        <end position="96"/>
    </location>
</feature>
<gene>
    <name evidence="3" type="ORF">G6CMJM_00493</name>
</gene>
<organism evidence="3 4">
    <name type="scientific">Candidatus Nanogingivalis gingivitcus</name>
    <dbReference type="NCBI Taxonomy" id="2171992"/>
    <lineage>
        <taxon>Bacteria</taxon>
        <taxon>Candidatus Saccharimonadota</taxon>
        <taxon>Candidatus Nanosyncoccalia</taxon>
        <taxon>Candidatus Nanogingivales</taxon>
        <taxon>Candidatus Nanogingivalaceae</taxon>
        <taxon>Candidatus Nanogingivalis</taxon>
    </lineage>
</organism>
<keyword evidence="2" id="KW-0732">Signal</keyword>
<keyword evidence="1" id="KW-0472">Membrane</keyword>
<keyword evidence="1" id="KW-0812">Transmembrane</keyword>
<dbReference type="RefSeq" id="WP_129718894.1">
    <property type="nucleotide sequence ID" value="NZ_PRLK01000007.1"/>
</dbReference>
<accession>A0ABY0FJL9</accession>
<dbReference type="EMBL" id="PRLK01000007">
    <property type="protein sequence ID" value="RYC72472.1"/>
    <property type="molecule type" value="Genomic_DNA"/>
</dbReference>
<keyword evidence="4" id="KW-1185">Reference proteome</keyword>
<comment type="caution">
    <text evidence="3">The sequence shown here is derived from an EMBL/GenBank/DDBJ whole genome shotgun (WGS) entry which is preliminary data.</text>
</comment>
<dbReference type="Proteomes" id="UP001190925">
    <property type="component" value="Unassembled WGS sequence"/>
</dbReference>
<evidence type="ECO:0000256" key="2">
    <source>
        <dbReference type="SAM" id="SignalP"/>
    </source>
</evidence>
<feature type="chain" id="PRO_5045109315" evidence="2">
    <location>
        <begin position="30"/>
        <end position="142"/>
    </location>
</feature>
<evidence type="ECO:0000313" key="4">
    <source>
        <dbReference type="Proteomes" id="UP001190925"/>
    </source>
</evidence>
<reference evidence="3 4" key="1">
    <citation type="journal article" date="2018" name="bioRxiv">
        <title>Evidence of independent acquisition and adaption of ultra-small bacteria to human hosts across the highly diverse yet reduced genomes of the phylum Saccharibacteria.</title>
        <authorList>
            <person name="McLean J.S."/>
            <person name="Bor B."/>
            <person name="To T.T."/>
            <person name="Liu Q."/>
            <person name="Kearns K.A."/>
            <person name="Solden L.M."/>
            <person name="Wrighton K.C."/>
            <person name="He X."/>
            <person name="Shi W."/>
        </authorList>
    </citation>
    <scope>NUCLEOTIDE SEQUENCE [LARGE SCALE GENOMIC DNA]</scope>
    <source>
        <strain evidence="3 4">TM7_CMJM_G6_1_HOT_870</strain>
    </source>
</reference>
<feature type="transmembrane region" description="Helical" evidence="1">
    <location>
        <begin position="117"/>
        <end position="139"/>
    </location>
</feature>
<reference evidence="3 4" key="2">
    <citation type="journal article" date="2020" name="Cell Rep.">
        <title>Acquisition and Adaptation of Ultra-small Parasitic Reduced Genome Bacteria to Mammalian Hosts.</title>
        <authorList>
            <person name="McLean J.S."/>
            <person name="Bor B."/>
            <person name="Kerns K.A."/>
            <person name="Liu Q."/>
            <person name="To T.T."/>
            <person name="Solden L."/>
            <person name="Hendrickson E.L."/>
            <person name="Wrighton K."/>
            <person name="Shi W."/>
            <person name="He X."/>
        </authorList>
    </citation>
    <scope>NUCLEOTIDE SEQUENCE [LARGE SCALE GENOMIC DNA]</scope>
    <source>
        <strain evidence="3 4">TM7_CMJM_G6_1_HOT_870</strain>
    </source>
</reference>
<dbReference type="InterPro" id="IPR043993">
    <property type="entry name" value="T4SS_pilin"/>
</dbReference>
<evidence type="ECO:0000313" key="3">
    <source>
        <dbReference type="EMBL" id="RYC72472.1"/>
    </source>
</evidence>
<evidence type="ECO:0000256" key="1">
    <source>
        <dbReference type="SAM" id="Phobius"/>
    </source>
</evidence>
<feature type="signal peptide" evidence="2">
    <location>
        <begin position="1"/>
        <end position="29"/>
    </location>
</feature>